<name>A0A840YBE1_9SPHN</name>
<dbReference type="AlphaFoldDB" id="A0A840YBE1"/>
<evidence type="ECO:0000313" key="2">
    <source>
        <dbReference type="EMBL" id="MBB5709349.1"/>
    </source>
</evidence>
<proteinExistence type="predicted"/>
<dbReference type="RefSeq" id="WP_221239248.1">
    <property type="nucleotide sequence ID" value="NZ_JACIJF010000001.1"/>
</dbReference>
<dbReference type="InterPro" id="IPR021791">
    <property type="entry name" value="Phage_TAC_11"/>
</dbReference>
<accession>A0A840YBE1</accession>
<evidence type="ECO:0008006" key="4">
    <source>
        <dbReference type="Google" id="ProtNLM"/>
    </source>
</evidence>
<comment type="caution">
    <text evidence="2">The sequence shown here is derived from an EMBL/GenBank/DDBJ whole genome shotgun (WGS) entry which is preliminary data.</text>
</comment>
<gene>
    <name evidence="2" type="ORF">FHT02_000555</name>
</gene>
<protein>
    <recommendedName>
        <fullName evidence="4">Gene transfer agent family protein</fullName>
    </recommendedName>
</protein>
<evidence type="ECO:0000256" key="1">
    <source>
        <dbReference type="SAM" id="MobiDB-lite"/>
    </source>
</evidence>
<dbReference type="Pfam" id="PF11836">
    <property type="entry name" value="Phage_TAC_11"/>
    <property type="match status" value="1"/>
</dbReference>
<dbReference type="EMBL" id="JACIJF010000001">
    <property type="protein sequence ID" value="MBB5709349.1"/>
    <property type="molecule type" value="Genomic_DNA"/>
</dbReference>
<reference evidence="2 3" key="1">
    <citation type="submission" date="2020-08" db="EMBL/GenBank/DDBJ databases">
        <title>Genomic Encyclopedia of Type Strains, Phase IV (KMG-IV): sequencing the most valuable type-strain genomes for metagenomic binning, comparative biology and taxonomic classification.</title>
        <authorList>
            <person name="Goeker M."/>
        </authorList>
    </citation>
    <scope>NUCLEOTIDE SEQUENCE [LARGE SCALE GENOMIC DNA]</scope>
    <source>
        <strain evidence="2 3">DSM 26736</strain>
    </source>
</reference>
<evidence type="ECO:0000313" key="3">
    <source>
        <dbReference type="Proteomes" id="UP000527143"/>
    </source>
</evidence>
<sequence length="147" mass="15732">MDTAVTLAFGDGSYTFWLPMARIVEVERLCGDKSIVAMFEEFGAAIGLERDTDVARFMGFGSARIKDVYEVIRCAAIGGGASPIDAKNLVDNYVDGRPYAETVPVAWAILNAAVMGVSLKKKAPEAEPNDMSRSEREPSSSTATTSA</sequence>
<keyword evidence="3" id="KW-1185">Reference proteome</keyword>
<dbReference type="Proteomes" id="UP000527143">
    <property type="component" value="Unassembled WGS sequence"/>
</dbReference>
<organism evidence="2 3">
    <name type="scientific">Sphingomonas xinjiangensis</name>
    <dbReference type="NCBI Taxonomy" id="643568"/>
    <lineage>
        <taxon>Bacteria</taxon>
        <taxon>Pseudomonadati</taxon>
        <taxon>Pseudomonadota</taxon>
        <taxon>Alphaproteobacteria</taxon>
        <taxon>Sphingomonadales</taxon>
        <taxon>Sphingomonadaceae</taxon>
        <taxon>Sphingomonas</taxon>
    </lineage>
</organism>
<feature type="region of interest" description="Disordered" evidence="1">
    <location>
        <begin position="123"/>
        <end position="147"/>
    </location>
</feature>
<feature type="compositionally biased region" description="Basic and acidic residues" evidence="1">
    <location>
        <begin position="123"/>
        <end position="138"/>
    </location>
</feature>